<dbReference type="Pfam" id="PF00264">
    <property type="entry name" value="Tyrosinase"/>
    <property type="match status" value="1"/>
</dbReference>
<organism evidence="5 6">
    <name type="scientific">Sarocladium strictum</name>
    <name type="common">Black bundle disease fungus</name>
    <name type="synonym">Acremonium strictum</name>
    <dbReference type="NCBI Taxonomy" id="5046"/>
    <lineage>
        <taxon>Eukaryota</taxon>
        <taxon>Fungi</taxon>
        <taxon>Dikarya</taxon>
        <taxon>Ascomycota</taxon>
        <taxon>Pezizomycotina</taxon>
        <taxon>Sordariomycetes</taxon>
        <taxon>Hypocreomycetidae</taxon>
        <taxon>Hypocreales</taxon>
        <taxon>Sarocladiaceae</taxon>
        <taxon>Sarocladium</taxon>
    </lineage>
</organism>
<dbReference type="EMBL" id="JAPDFR010000003">
    <property type="protein sequence ID" value="KAK0387543.1"/>
    <property type="molecule type" value="Genomic_DNA"/>
</dbReference>
<dbReference type="PROSITE" id="PS00498">
    <property type="entry name" value="TYROSINASE_2"/>
    <property type="match status" value="1"/>
</dbReference>
<dbReference type="InterPro" id="IPR050316">
    <property type="entry name" value="Tyrosinase/Hemocyanin"/>
</dbReference>
<keyword evidence="6" id="KW-1185">Reference proteome</keyword>
<protein>
    <recommendedName>
        <fullName evidence="4">Tyrosinase copper-binding domain-containing protein</fullName>
    </recommendedName>
</protein>
<dbReference type="InterPro" id="IPR008922">
    <property type="entry name" value="Di-copper_centre_dom_sf"/>
</dbReference>
<dbReference type="PANTHER" id="PTHR11474">
    <property type="entry name" value="TYROSINASE FAMILY MEMBER"/>
    <property type="match status" value="1"/>
</dbReference>
<dbReference type="PRINTS" id="PR00092">
    <property type="entry name" value="TYROSINASE"/>
</dbReference>
<evidence type="ECO:0000256" key="2">
    <source>
        <dbReference type="SAM" id="MobiDB-lite"/>
    </source>
</evidence>
<feature type="domain" description="Tyrosinase copper-binding" evidence="4">
    <location>
        <begin position="303"/>
        <end position="314"/>
    </location>
</feature>
<dbReference type="GO" id="GO:0046872">
    <property type="term" value="F:metal ion binding"/>
    <property type="evidence" value="ECO:0007669"/>
    <property type="project" value="UniProtKB-KW"/>
</dbReference>
<feature type="signal peptide" evidence="3">
    <location>
        <begin position="1"/>
        <end position="17"/>
    </location>
</feature>
<feature type="chain" id="PRO_5041301673" description="Tyrosinase copper-binding domain-containing protein" evidence="3">
    <location>
        <begin position="18"/>
        <end position="556"/>
    </location>
</feature>
<evidence type="ECO:0000313" key="6">
    <source>
        <dbReference type="Proteomes" id="UP001175261"/>
    </source>
</evidence>
<sequence>MKFYSLFLLVVATLAAAQQASSNARVPITGLKGGTDGSGKRPSRPGINGLQRANGPAWDLYIQALAAFQAVPENDEKSYFQVVGVHGLPFVSWNGVGNVAGGAASGYCPHNEVLFSTWHRPFLALYEQILVGHAQAIAQKYTGADKAKYVAAAETLRAPYWDWARDPKLPASTTWKTISVNTPTGRKTINNPLYSYKFQKFPFTYANFGGTIGQYPETMRCPSTTNRQASSRLDVVNSNLARDGSYLKNSVYLTFTRTNSFSVMSTDAQGGYTFESPHNTVHNDIGCSNPTGHMTNLGWSAFDPIFMLHHANVDRLIAMWQASHPNSQMFTETFRTNSAMYGTARGTQYNANSALKPFYRDSNNMWTSATAGSTRNFGYTYPEVQDWTMSASDLQRSVISQVNTLYGTSATRAKRSLEARADGTTTQYMAEISVNREDLELPCTINMYLDTALAGTFTLLSMPKVGPSFGNIPLQEPLAAFKADATESPQNTVIRLLKNALRVEMVTADGTSKSILNVPSLKVNLEISIVQPAKTDFEFPVYLNTTQVPVTLGELL</sequence>
<reference evidence="5" key="1">
    <citation type="submission" date="2022-10" db="EMBL/GenBank/DDBJ databases">
        <title>Determination and structural analysis of whole genome sequence of Sarocladium strictum F4-1.</title>
        <authorList>
            <person name="Hu L."/>
            <person name="Jiang Y."/>
        </authorList>
    </citation>
    <scope>NUCLEOTIDE SEQUENCE</scope>
    <source>
        <strain evidence="5">F4-1</strain>
    </source>
</reference>
<dbReference type="SUPFAM" id="SSF48056">
    <property type="entry name" value="Di-copper centre-containing domain"/>
    <property type="match status" value="1"/>
</dbReference>
<keyword evidence="3" id="KW-0732">Signal</keyword>
<dbReference type="InterPro" id="IPR002227">
    <property type="entry name" value="Tyrosinase_Cu-bd"/>
</dbReference>
<evidence type="ECO:0000259" key="4">
    <source>
        <dbReference type="PROSITE" id="PS00498"/>
    </source>
</evidence>
<evidence type="ECO:0000256" key="3">
    <source>
        <dbReference type="SAM" id="SignalP"/>
    </source>
</evidence>
<accession>A0AA39L820</accession>
<feature type="region of interest" description="Disordered" evidence="2">
    <location>
        <begin position="28"/>
        <end position="48"/>
    </location>
</feature>
<keyword evidence="1" id="KW-0479">Metal-binding</keyword>
<evidence type="ECO:0000313" key="5">
    <source>
        <dbReference type="EMBL" id="KAK0387543.1"/>
    </source>
</evidence>
<dbReference type="GO" id="GO:0016491">
    <property type="term" value="F:oxidoreductase activity"/>
    <property type="evidence" value="ECO:0007669"/>
    <property type="project" value="InterPro"/>
</dbReference>
<dbReference type="AlphaFoldDB" id="A0AA39L820"/>
<name>A0AA39L820_SARSR</name>
<proteinExistence type="predicted"/>
<dbReference type="Proteomes" id="UP001175261">
    <property type="component" value="Unassembled WGS sequence"/>
</dbReference>
<gene>
    <name evidence="5" type="ORF">NLU13_3789</name>
</gene>
<dbReference type="Gene3D" id="1.10.1280.10">
    <property type="entry name" value="Di-copper center containing domain from catechol oxidase"/>
    <property type="match status" value="1"/>
</dbReference>
<comment type="caution">
    <text evidence="5">The sequence shown here is derived from an EMBL/GenBank/DDBJ whole genome shotgun (WGS) entry which is preliminary data.</text>
</comment>
<dbReference type="PANTHER" id="PTHR11474:SF131">
    <property type="entry name" value="TYROSINASE COPPER-BINDING DOMAIN-CONTAINING PROTEIN"/>
    <property type="match status" value="1"/>
</dbReference>
<evidence type="ECO:0000256" key="1">
    <source>
        <dbReference type="ARBA" id="ARBA00022723"/>
    </source>
</evidence>